<feature type="transmembrane region" description="Helical" evidence="6">
    <location>
        <begin position="130"/>
        <end position="151"/>
    </location>
</feature>
<dbReference type="InterPro" id="IPR002528">
    <property type="entry name" value="MATE_fam"/>
</dbReference>
<keyword evidence="6" id="KW-0812">Transmembrane</keyword>
<dbReference type="PANTHER" id="PTHR43298">
    <property type="entry name" value="MULTIDRUG RESISTANCE PROTEIN NORM-RELATED"/>
    <property type="match status" value="1"/>
</dbReference>
<feature type="transmembrane region" description="Helical" evidence="6">
    <location>
        <begin position="351"/>
        <end position="376"/>
    </location>
</feature>
<evidence type="ECO:0000313" key="8">
    <source>
        <dbReference type="Proteomes" id="UP001167160"/>
    </source>
</evidence>
<dbReference type="CDD" id="cd12082">
    <property type="entry name" value="MATE_like"/>
    <property type="match status" value="1"/>
</dbReference>
<feature type="transmembrane region" description="Helical" evidence="6">
    <location>
        <begin position="230"/>
        <end position="254"/>
    </location>
</feature>
<organism evidence="7 8">
    <name type="scientific">Streptomyces meridianus</name>
    <dbReference type="NCBI Taxonomy" id="2938945"/>
    <lineage>
        <taxon>Bacteria</taxon>
        <taxon>Bacillati</taxon>
        <taxon>Actinomycetota</taxon>
        <taxon>Actinomycetes</taxon>
        <taxon>Kitasatosporales</taxon>
        <taxon>Streptomycetaceae</taxon>
        <taxon>Streptomyces</taxon>
    </lineage>
</organism>
<feature type="transmembrane region" description="Helical" evidence="6">
    <location>
        <begin position="316"/>
        <end position="339"/>
    </location>
</feature>
<comment type="caution">
    <text evidence="7">The sequence shown here is derived from an EMBL/GenBank/DDBJ whole genome shotgun (WGS) entry which is preliminary data.</text>
</comment>
<evidence type="ECO:0000256" key="6">
    <source>
        <dbReference type="SAM" id="Phobius"/>
    </source>
</evidence>
<feature type="transmembrane region" description="Helical" evidence="6">
    <location>
        <begin position="274"/>
        <end position="295"/>
    </location>
</feature>
<gene>
    <name evidence="7" type="ORF">M1E25_16910</name>
</gene>
<feature type="transmembrane region" description="Helical" evidence="6">
    <location>
        <begin position="383"/>
        <end position="401"/>
    </location>
</feature>
<proteinExistence type="inferred from homology"/>
<protein>
    <recommendedName>
        <fullName evidence="3">Probable multidrug resistance protein NorM</fullName>
    </recommendedName>
    <alternativeName>
        <fullName evidence="5">Multidrug-efflux transporter</fullName>
    </alternativeName>
</protein>
<evidence type="ECO:0000256" key="3">
    <source>
        <dbReference type="ARBA" id="ARBA00020268"/>
    </source>
</evidence>
<keyword evidence="4" id="KW-0813">Transport</keyword>
<dbReference type="EMBL" id="JAMQGM010000037">
    <property type="protein sequence ID" value="MCM2579012.1"/>
    <property type="molecule type" value="Genomic_DNA"/>
</dbReference>
<evidence type="ECO:0000256" key="1">
    <source>
        <dbReference type="ARBA" id="ARBA00003408"/>
    </source>
</evidence>
<accession>A0ABT0X906</accession>
<comment type="similarity">
    <text evidence="2">Belongs to the multi antimicrobial extrusion (MATE) (TC 2.A.66.1) family.</text>
</comment>
<name>A0ABT0X906_9ACTN</name>
<feature type="transmembrane region" description="Helical" evidence="6">
    <location>
        <begin position="12"/>
        <end position="31"/>
    </location>
</feature>
<feature type="transmembrane region" description="Helical" evidence="6">
    <location>
        <begin position="184"/>
        <end position="209"/>
    </location>
</feature>
<keyword evidence="8" id="KW-1185">Reference proteome</keyword>
<sequence>MSDERSVFRTVVRAAAPLYLTTLAASAGALVDTALLGRHATVSLAAFAVTLAVFGPATATVAGALRGVMPFVAPHRDAPEGLLPLVRSGMWLAFGVGGVCAATVAAVPLIGRVSGVDRAALLQLGAFPWMLAGSVLLIAVGSSAASVLVALGHSARVMRAGLLGTAASVALSVLLVGGPGPLPGLGLTGAGIAMLASSLISAVLNQVALRRDAVPAGLPLGPGRPDVRQILRLAAVGVPLAGTVLVKFSVLGVLTFAAARLGTGSAAVHSVSESLVNVLFTVAVAVGQAVVPLIARSAAEGDVEGVRRSMWAGVRVVLCAVTVLGTLLLTAGGPVAGLFTEDPAVARQVAGLLPLVLVVLVGDALQAVAGFALVGLKRSGPSLVSTLVWFGGLAAVAVPVADTTGLTGLWMALACANLLQAVTKTVSFLRHGDRVRAAEAAGAVPVPAGGVPVPEAGGRHVR</sequence>
<dbReference type="InterPro" id="IPR050222">
    <property type="entry name" value="MATE_MdtK"/>
</dbReference>
<dbReference type="PANTHER" id="PTHR43298:SF2">
    <property type="entry name" value="FMN_FAD EXPORTER YEEO-RELATED"/>
    <property type="match status" value="1"/>
</dbReference>
<comment type="function">
    <text evidence="1">Multidrug efflux pump.</text>
</comment>
<evidence type="ECO:0000256" key="4">
    <source>
        <dbReference type="ARBA" id="ARBA00022448"/>
    </source>
</evidence>
<feature type="transmembrane region" description="Helical" evidence="6">
    <location>
        <begin position="43"/>
        <end position="68"/>
    </location>
</feature>
<evidence type="ECO:0000313" key="7">
    <source>
        <dbReference type="EMBL" id="MCM2579012.1"/>
    </source>
</evidence>
<dbReference type="RefSeq" id="WP_251416352.1">
    <property type="nucleotide sequence ID" value="NZ_JAMQGM010000037.1"/>
</dbReference>
<dbReference type="Proteomes" id="UP001167160">
    <property type="component" value="Unassembled WGS sequence"/>
</dbReference>
<feature type="transmembrane region" description="Helical" evidence="6">
    <location>
        <begin position="89"/>
        <end position="110"/>
    </location>
</feature>
<dbReference type="Pfam" id="PF01554">
    <property type="entry name" value="MatE"/>
    <property type="match status" value="1"/>
</dbReference>
<feature type="transmembrane region" description="Helical" evidence="6">
    <location>
        <begin position="160"/>
        <end position="178"/>
    </location>
</feature>
<keyword evidence="6" id="KW-1133">Transmembrane helix</keyword>
<reference evidence="7" key="1">
    <citation type="journal article" date="2023" name="Int. J. Syst. Evol. Microbiol.">
        <title>Streptomyces meridianus sp. nov. isolated from brackish water of the Tagus estuary in Alcochete, Portugal.</title>
        <authorList>
            <person name="Santos J.D.N."/>
            <person name="Klimek D."/>
            <person name="Calusinska M."/>
            <person name="Lobo Da Cunha A."/>
            <person name="Catita J."/>
            <person name="Goncalves H."/>
            <person name="Gonzalez I."/>
            <person name="Reyes F."/>
            <person name="Lage O.M."/>
        </authorList>
    </citation>
    <scope>NUCLEOTIDE SEQUENCE</scope>
    <source>
        <strain evidence="7">MTZ3.1</strain>
    </source>
</reference>
<feature type="transmembrane region" description="Helical" evidence="6">
    <location>
        <begin position="407"/>
        <end position="426"/>
    </location>
</feature>
<evidence type="ECO:0000256" key="2">
    <source>
        <dbReference type="ARBA" id="ARBA00010199"/>
    </source>
</evidence>
<evidence type="ECO:0000256" key="5">
    <source>
        <dbReference type="ARBA" id="ARBA00031636"/>
    </source>
</evidence>
<keyword evidence="6" id="KW-0472">Membrane</keyword>